<dbReference type="Pfam" id="PF07676">
    <property type="entry name" value="PD40"/>
    <property type="match status" value="4"/>
</dbReference>
<gene>
    <name evidence="1" type="ORF">J3U87_30160</name>
</gene>
<dbReference type="RefSeq" id="WP_237379499.1">
    <property type="nucleotide sequence ID" value="NZ_CP071793.1"/>
</dbReference>
<dbReference type="KEGG" id="scor:J3U87_30160"/>
<dbReference type="AlphaFoldDB" id="A0A8A4TK59"/>
<dbReference type="InterPro" id="IPR011042">
    <property type="entry name" value="6-blade_b-propeller_TolB-like"/>
</dbReference>
<sequence>MIYRMRMSLNPLVFVAIVSLCGSSLFLAAREPAMAQQKPPISTVGSPQLFEPGLISTGLSEREPSFTPDGRFCYFWVLVHHHTVILVSERIEGRWSAPRVASFSGEYSDFEPCVDPNGTSLFFVSNRPLAGRAEAGDSNLWVMDRSGQGWGEPKALPLSINTPQIEYFPSVTRNGTLYFSRYAADFSGATLYRAEKTSDGYASPQALPDVINRDNRGFNAAVDPDDRFLVFPRALPGQGGRMVLHISQRLGQEDWTPPRPLLPKAFPMTLDDGARISPDGRFLYFSANLVPNHGGLWSRPKSLPLRGKLGMADLERFLASPQNGNKDIYWVALNRNDTVSDDGSGGSRREDPP</sequence>
<dbReference type="Proteomes" id="UP000663929">
    <property type="component" value="Chromosome"/>
</dbReference>
<keyword evidence="2" id="KW-1185">Reference proteome</keyword>
<protein>
    <submittedName>
        <fullName evidence="1">PD40 domain-containing protein</fullName>
    </submittedName>
</protein>
<dbReference type="InterPro" id="IPR011659">
    <property type="entry name" value="WD40"/>
</dbReference>
<dbReference type="Gene3D" id="2.120.10.30">
    <property type="entry name" value="TolB, C-terminal domain"/>
    <property type="match status" value="1"/>
</dbReference>
<organism evidence="1 2">
    <name type="scientific">Sulfidibacter corallicola</name>
    <dbReference type="NCBI Taxonomy" id="2818388"/>
    <lineage>
        <taxon>Bacteria</taxon>
        <taxon>Pseudomonadati</taxon>
        <taxon>Acidobacteriota</taxon>
        <taxon>Holophagae</taxon>
        <taxon>Acanthopleuribacterales</taxon>
        <taxon>Acanthopleuribacteraceae</taxon>
        <taxon>Sulfidibacter</taxon>
    </lineage>
</organism>
<name>A0A8A4TK59_SULCO</name>
<reference evidence="1" key="1">
    <citation type="submission" date="2021-03" db="EMBL/GenBank/DDBJ databases">
        <title>Acanthopleuribacteraceae sp. M133.</title>
        <authorList>
            <person name="Wang G."/>
        </authorList>
    </citation>
    <scope>NUCLEOTIDE SEQUENCE</scope>
    <source>
        <strain evidence="1">M133</strain>
    </source>
</reference>
<dbReference type="EMBL" id="CP071793">
    <property type="protein sequence ID" value="QTD49867.1"/>
    <property type="molecule type" value="Genomic_DNA"/>
</dbReference>
<evidence type="ECO:0000313" key="2">
    <source>
        <dbReference type="Proteomes" id="UP000663929"/>
    </source>
</evidence>
<evidence type="ECO:0000313" key="1">
    <source>
        <dbReference type="EMBL" id="QTD49867.1"/>
    </source>
</evidence>
<accession>A0A8A4TK59</accession>
<proteinExistence type="predicted"/>
<dbReference type="SUPFAM" id="SSF82171">
    <property type="entry name" value="DPP6 N-terminal domain-like"/>
    <property type="match status" value="1"/>
</dbReference>